<feature type="transmembrane region" description="Helical" evidence="10">
    <location>
        <begin position="233"/>
        <end position="253"/>
    </location>
</feature>
<comment type="similarity">
    <text evidence="10">Belongs to the ELO family.</text>
</comment>
<dbReference type="PROSITE" id="PS01188">
    <property type="entry name" value="ELO"/>
    <property type="match status" value="1"/>
</dbReference>
<dbReference type="RefSeq" id="XP_009047925.1">
    <property type="nucleotide sequence ID" value="XM_009049677.1"/>
</dbReference>
<feature type="transmembrane region" description="Helical" evidence="10">
    <location>
        <begin position="31"/>
        <end position="48"/>
    </location>
</feature>
<feature type="transmembrane region" description="Helical" evidence="10">
    <location>
        <begin position="203"/>
        <end position="221"/>
    </location>
</feature>
<keyword evidence="12" id="KW-1185">Reference proteome</keyword>
<dbReference type="GO" id="GO:0009922">
    <property type="term" value="F:fatty acid elongase activity"/>
    <property type="evidence" value="ECO:0007669"/>
    <property type="project" value="UniProtKB-EC"/>
</dbReference>
<dbReference type="AlphaFoldDB" id="V4B1S2"/>
<dbReference type="CTD" id="20244687"/>
<keyword evidence="2 10" id="KW-0444">Lipid biosynthesis</keyword>
<dbReference type="GO" id="GO:0019367">
    <property type="term" value="P:fatty acid elongation, saturated fatty acid"/>
    <property type="evidence" value="ECO:0007669"/>
    <property type="project" value="TreeGrafter"/>
</dbReference>
<feature type="transmembrane region" description="Helical" evidence="10">
    <location>
        <begin position="115"/>
        <end position="133"/>
    </location>
</feature>
<dbReference type="GO" id="GO:0005789">
    <property type="term" value="C:endoplasmic reticulum membrane"/>
    <property type="evidence" value="ECO:0007669"/>
    <property type="project" value="TreeGrafter"/>
</dbReference>
<evidence type="ECO:0000256" key="4">
    <source>
        <dbReference type="ARBA" id="ARBA00022692"/>
    </source>
</evidence>
<dbReference type="InterPro" id="IPR030457">
    <property type="entry name" value="ELO_CS"/>
</dbReference>
<keyword evidence="9 10" id="KW-0275">Fatty acid biosynthesis</keyword>
<evidence type="ECO:0000256" key="2">
    <source>
        <dbReference type="ARBA" id="ARBA00022516"/>
    </source>
</evidence>
<keyword evidence="7 10" id="KW-0443">Lipid metabolism</keyword>
<evidence type="ECO:0000256" key="8">
    <source>
        <dbReference type="ARBA" id="ARBA00023136"/>
    </source>
</evidence>
<evidence type="ECO:0000313" key="12">
    <source>
        <dbReference type="Proteomes" id="UP000030746"/>
    </source>
</evidence>
<dbReference type="KEGG" id="lgi:LOTGIDRAFT_186121"/>
<sequence>MNRTSLTWNVSRLYHQYADPRVKDWPLMERPVTVISLVAIYLLIVKHLGPQHMANRKPYVFTKLLMTYNVSLVILTSYTLYEIFVSVLHVDFDKGCMVVDYSNTPMAIRMAGASWFYFISKVIELLDTVFIVAKKKQSQVTFLHVYHHSTMVLVCWFVTKFMPGGMKFFPALMNCCIHILMYSYYGLAALGPHMQKYLWWKKYLTRLQIVQFILATTYLTYSFMVPCGYPRLISGFGIVYSTTFLSLFLNFYYQAYIKKAR</sequence>
<evidence type="ECO:0000256" key="1">
    <source>
        <dbReference type="ARBA" id="ARBA00004141"/>
    </source>
</evidence>
<gene>
    <name evidence="11" type="ORF">LOTGIDRAFT_186121</name>
</gene>
<evidence type="ECO:0000256" key="10">
    <source>
        <dbReference type="RuleBase" id="RU361115"/>
    </source>
</evidence>
<dbReference type="GO" id="GO:0034626">
    <property type="term" value="P:fatty acid elongation, polyunsaturated fatty acid"/>
    <property type="evidence" value="ECO:0007669"/>
    <property type="project" value="TreeGrafter"/>
</dbReference>
<evidence type="ECO:0000256" key="9">
    <source>
        <dbReference type="ARBA" id="ARBA00023160"/>
    </source>
</evidence>
<dbReference type="PANTHER" id="PTHR11157:SF126">
    <property type="entry name" value="ELONGATION OF VERY LONG CHAIN FATTY ACIDS PROTEIN"/>
    <property type="match status" value="1"/>
</dbReference>
<dbReference type="STRING" id="225164.V4B1S2"/>
<dbReference type="Proteomes" id="UP000030746">
    <property type="component" value="Unassembled WGS sequence"/>
</dbReference>
<feature type="transmembrane region" description="Helical" evidence="10">
    <location>
        <begin position="140"/>
        <end position="159"/>
    </location>
</feature>
<proteinExistence type="inferred from homology"/>
<evidence type="ECO:0000256" key="6">
    <source>
        <dbReference type="ARBA" id="ARBA00022989"/>
    </source>
</evidence>
<feature type="transmembrane region" description="Helical" evidence="10">
    <location>
        <begin position="60"/>
        <end position="81"/>
    </location>
</feature>
<dbReference type="InterPro" id="IPR002076">
    <property type="entry name" value="ELO_fam"/>
</dbReference>
<dbReference type="GO" id="GO:0034625">
    <property type="term" value="P:fatty acid elongation, monounsaturated fatty acid"/>
    <property type="evidence" value="ECO:0007669"/>
    <property type="project" value="TreeGrafter"/>
</dbReference>
<organism evidence="11 12">
    <name type="scientific">Lottia gigantea</name>
    <name type="common">Giant owl limpet</name>
    <dbReference type="NCBI Taxonomy" id="225164"/>
    <lineage>
        <taxon>Eukaryota</taxon>
        <taxon>Metazoa</taxon>
        <taxon>Spiralia</taxon>
        <taxon>Lophotrochozoa</taxon>
        <taxon>Mollusca</taxon>
        <taxon>Gastropoda</taxon>
        <taxon>Patellogastropoda</taxon>
        <taxon>Lottioidea</taxon>
        <taxon>Lottiidae</taxon>
        <taxon>Lottia</taxon>
    </lineage>
</organism>
<keyword evidence="6 10" id="KW-1133">Transmembrane helix</keyword>
<comment type="subcellular location">
    <subcellularLocation>
        <location evidence="1">Membrane</location>
        <topology evidence="1">Multi-pass membrane protein</topology>
    </subcellularLocation>
</comment>
<accession>V4B1S2</accession>
<dbReference type="OMA" id="YVETYIT"/>
<keyword evidence="3 10" id="KW-0808">Transferase</keyword>
<keyword evidence="5 10" id="KW-0276">Fatty acid metabolism</keyword>
<dbReference type="EMBL" id="KB200521">
    <property type="protein sequence ID" value="ESP01291.1"/>
    <property type="molecule type" value="Genomic_DNA"/>
</dbReference>
<protein>
    <recommendedName>
        <fullName evidence="10">Elongation of very long chain fatty acids protein</fullName>
        <ecNumber evidence="10">2.3.1.199</ecNumber>
    </recommendedName>
    <alternativeName>
        <fullName evidence="10">Very-long-chain 3-oxoacyl-CoA synthase</fullName>
    </alternativeName>
</protein>
<evidence type="ECO:0000256" key="5">
    <source>
        <dbReference type="ARBA" id="ARBA00022832"/>
    </source>
</evidence>
<dbReference type="GO" id="GO:0042761">
    <property type="term" value="P:very long-chain fatty acid biosynthetic process"/>
    <property type="evidence" value="ECO:0007669"/>
    <property type="project" value="TreeGrafter"/>
</dbReference>
<dbReference type="Pfam" id="PF01151">
    <property type="entry name" value="ELO"/>
    <property type="match status" value="1"/>
</dbReference>
<evidence type="ECO:0000256" key="7">
    <source>
        <dbReference type="ARBA" id="ARBA00023098"/>
    </source>
</evidence>
<name>V4B1S2_LOTGI</name>
<evidence type="ECO:0000256" key="3">
    <source>
        <dbReference type="ARBA" id="ARBA00022679"/>
    </source>
</evidence>
<reference evidence="11 12" key="1">
    <citation type="journal article" date="2013" name="Nature">
        <title>Insights into bilaterian evolution from three spiralian genomes.</title>
        <authorList>
            <person name="Simakov O."/>
            <person name="Marletaz F."/>
            <person name="Cho S.J."/>
            <person name="Edsinger-Gonzales E."/>
            <person name="Havlak P."/>
            <person name="Hellsten U."/>
            <person name="Kuo D.H."/>
            <person name="Larsson T."/>
            <person name="Lv J."/>
            <person name="Arendt D."/>
            <person name="Savage R."/>
            <person name="Osoegawa K."/>
            <person name="de Jong P."/>
            <person name="Grimwood J."/>
            <person name="Chapman J.A."/>
            <person name="Shapiro H."/>
            <person name="Aerts A."/>
            <person name="Otillar R.P."/>
            <person name="Terry A.Y."/>
            <person name="Boore J.L."/>
            <person name="Grigoriev I.V."/>
            <person name="Lindberg D.R."/>
            <person name="Seaver E.C."/>
            <person name="Weisblat D.A."/>
            <person name="Putnam N.H."/>
            <person name="Rokhsar D.S."/>
        </authorList>
    </citation>
    <scope>NUCLEOTIDE SEQUENCE [LARGE SCALE GENOMIC DNA]</scope>
</reference>
<keyword evidence="8 10" id="KW-0472">Membrane</keyword>
<dbReference type="HOGENOM" id="CLU_048483_0_1_1"/>
<feature type="transmembrane region" description="Helical" evidence="10">
    <location>
        <begin position="171"/>
        <end position="191"/>
    </location>
</feature>
<dbReference type="EC" id="2.3.1.199" evidence="10"/>
<keyword evidence="4 10" id="KW-0812">Transmembrane</keyword>
<dbReference type="OrthoDB" id="434092at2759"/>
<dbReference type="GO" id="GO:0030148">
    <property type="term" value="P:sphingolipid biosynthetic process"/>
    <property type="evidence" value="ECO:0007669"/>
    <property type="project" value="TreeGrafter"/>
</dbReference>
<dbReference type="GeneID" id="20244687"/>
<evidence type="ECO:0000313" key="11">
    <source>
        <dbReference type="EMBL" id="ESP01291.1"/>
    </source>
</evidence>
<dbReference type="PANTHER" id="PTHR11157">
    <property type="entry name" value="FATTY ACID ACYL TRANSFERASE-RELATED"/>
    <property type="match status" value="1"/>
</dbReference>
<comment type="catalytic activity">
    <reaction evidence="10">
        <text>a very-long-chain acyl-CoA + malonyl-CoA + H(+) = a very-long-chain 3-oxoacyl-CoA + CO2 + CoA</text>
        <dbReference type="Rhea" id="RHEA:32727"/>
        <dbReference type="ChEBI" id="CHEBI:15378"/>
        <dbReference type="ChEBI" id="CHEBI:16526"/>
        <dbReference type="ChEBI" id="CHEBI:57287"/>
        <dbReference type="ChEBI" id="CHEBI:57384"/>
        <dbReference type="ChEBI" id="CHEBI:90725"/>
        <dbReference type="ChEBI" id="CHEBI:90736"/>
        <dbReference type="EC" id="2.3.1.199"/>
    </reaction>
</comment>